<dbReference type="GO" id="GO:0005811">
    <property type="term" value="C:lipid droplet"/>
    <property type="evidence" value="ECO:0007669"/>
    <property type="project" value="UniProtKB-SubCell"/>
</dbReference>
<dbReference type="PANTHER" id="PTHR13390">
    <property type="entry name" value="LIPASE"/>
    <property type="match status" value="1"/>
</dbReference>
<evidence type="ECO:0000313" key="6">
    <source>
        <dbReference type="Proteomes" id="UP001140094"/>
    </source>
</evidence>
<name>A0A9W8HVC8_9FUNG</name>
<keyword evidence="3" id="KW-0551">Lipid droplet</keyword>
<dbReference type="OrthoDB" id="448051at2759"/>
<evidence type="ECO:0000256" key="3">
    <source>
        <dbReference type="ARBA" id="ARBA00022677"/>
    </source>
</evidence>
<keyword evidence="6" id="KW-1185">Reference proteome</keyword>
<dbReference type="Proteomes" id="UP001140094">
    <property type="component" value="Unassembled WGS sequence"/>
</dbReference>
<comment type="caution">
    <text evidence="5">The sequence shown here is derived from an EMBL/GenBank/DDBJ whole genome shotgun (WGS) entry which is preliminary data.</text>
</comment>
<dbReference type="AlphaFoldDB" id="A0A9W8HVC8"/>
<dbReference type="GO" id="GO:0019915">
    <property type="term" value="P:lipid storage"/>
    <property type="evidence" value="ECO:0007669"/>
    <property type="project" value="InterPro"/>
</dbReference>
<accession>A0A9W8HVC8</accession>
<sequence length="431" mass="49720">MSFSNNIALPQRTSWEVEGELRETLYWPCTSRQARSVMFMLPGNPGLADFYIDFCAVIHEEFLECLDIICVSHLGHTRFSDNRGLIFRNKKTYNMASQVENIVAVFDEIDKEYSRMEERPKMFLCGHSTGCYFAQKIAERRTNRINRVFSMFPAIGSIGETPRGRQLWVIEGELRETLYWPCRSRQAHAVILLIPGNPGLADFYIDFCSAIHDEFIEHLDIICVSHLGHTRFSDNRGLVYRNKKTYNLDSQMTNMVAVFDEIDKDLFPAIESIGQTPRGRQLWFMFQPGVRHVLAGVVDMIRWLFPLRAIHAMAKGSKSLNADNSHLVVDKMLHGPCVNSVLRMAADEMRKISSVNEEFYRKFGHKFVMYYGRNDNWVPIECYHKMCQINTKGKVTLCDNGISHAFVTLHSEAMALVMTEMLKDELHCELD</sequence>
<evidence type="ECO:0000256" key="2">
    <source>
        <dbReference type="ARBA" id="ARBA00008300"/>
    </source>
</evidence>
<comment type="similarity">
    <text evidence="2">Belongs to the AB hydrolase superfamily. LDAH family.</text>
</comment>
<dbReference type="Pfam" id="PF10230">
    <property type="entry name" value="LIDHydrolase"/>
    <property type="match status" value="3"/>
</dbReference>
<dbReference type="Gene3D" id="3.40.50.1820">
    <property type="entry name" value="alpha/beta hydrolase"/>
    <property type="match status" value="1"/>
</dbReference>
<organism evidence="5 6">
    <name type="scientific">Coemansia guatemalensis</name>
    <dbReference type="NCBI Taxonomy" id="2761395"/>
    <lineage>
        <taxon>Eukaryota</taxon>
        <taxon>Fungi</taxon>
        <taxon>Fungi incertae sedis</taxon>
        <taxon>Zoopagomycota</taxon>
        <taxon>Kickxellomycotina</taxon>
        <taxon>Kickxellomycetes</taxon>
        <taxon>Kickxellales</taxon>
        <taxon>Kickxellaceae</taxon>
        <taxon>Coemansia</taxon>
    </lineage>
</organism>
<evidence type="ECO:0000256" key="4">
    <source>
        <dbReference type="ARBA" id="ARBA00022801"/>
    </source>
</evidence>
<dbReference type="InterPro" id="IPR019363">
    <property type="entry name" value="LDAH"/>
</dbReference>
<evidence type="ECO:0008006" key="7">
    <source>
        <dbReference type="Google" id="ProtNLM"/>
    </source>
</evidence>
<dbReference type="PANTHER" id="PTHR13390:SF0">
    <property type="entry name" value="LIPID DROPLET-ASSOCIATED HYDROLASE"/>
    <property type="match status" value="1"/>
</dbReference>
<gene>
    <name evidence="5" type="ORF">H4R20_002502</name>
</gene>
<evidence type="ECO:0000313" key="5">
    <source>
        <dbReference type="EMBL" id="KAJ2804450.1"/>
    </source>
</evidence>
<evidence type="ECO:0000256" key="1">
    <source>
        <dbReference type="ARBA" id="ARBA00004502"/>
    </source>
</evidence>
<dbReference type="InterPro" id="IPR029058">
    <property type="entry name" value="AB_hydrolase_fold"/>
</dbReference>
<dbReference type="GO" id="GO:0016298">
    <property type="term" value="F:lipase activity"/>
    <property type="evidence" value="ECO:0007669"/>
    <property type="project" value="InterPro"/>
</dbReference>
<protein>
    <recommendedName>
        <fullName evidence="7">Lipid droplet-associated hydrolase</fullName>
    </recommendedName>
</protein>
<dbReference type="EMBL" id="JANBUO010000400">
    <property type="protein sequence ID" value="KAJ2804450.1"/>
    <property type="molecule type" value="Genomic_DNA"/>
</dbReference>
<dbReference type="SUPFAM" id="SSF53474">
    <property type="entry name" value="alpha/beta-Hydrolases"/>
    <property type="match status" value="2"/>
</dbReference>
<reference evidence="5" key="1">
    <citation type="submission" date="2022-07" db="EMBL/GenBank/DDBJ databases">
        <title>Phylogenomic reconstructions and comparative analyses of Kickxellomycotina fungi.</title>
        <authorList>
            <person name="Reynolds N.K."/>
            <person name="Stajich J.E."/>
            <person name="Barry K."/>
            <person name="Grigoriev I.V."/>
            <person name="Crous P."/>
            <person name="Smith M.E."/>
        </authorList>
    </citation>
    <scope>NUCLEOTIDE SEQUENCE</scope>
    <source>
        <strain evidence="5">NRRL 1565</strain>
    </source>
</reference>
<comment type="subcellular location">
    <subcellularLocation>
        <location evidence="1">Lipid droplet</location>
    </subcellularLocation>
</comment>
<keyword evidence="4" id="KW-0378">Hydrolase</keyword>
<proteinExistence type="inferred from homology"/>